<proteinExistence type="inferred from homology"/>
<protein>
    <recommendedName>
        <fullName evidence="5">AAR2 splicing factor homolog</fullName>
    </recommendedName>
</protein>
<dbReference type="PANTHER" id="PTHR12689:SF4">
    <property type="entry name" value="PROTEIN AAR2 HOMOLOG"/>
    <property type="match status" value="1"/>
</dbReference>
<dbReference type="InterPro" id="IPR007946">
    <property type="entry name" value="AAR2"/>
</dbReference>
<dbReference type="InterPro" id="IPR038514">
    <property type="entry name" value="AAR2_C_sf"/>
</dbReference>
<dbReference type="InterPro" id="IPR033647">
    <property type="entry name" value="Aar2_N"/>
</dbReference>
<evidence type="ECO:0000259" key="3">
    <source>
        <dbReference type="Pfam" id="PF20981"/>
    </source>
</evidence>
<dbReference type="Pfam" id="PF05282">
    <property type="entry name" value="AAR2"/>
    <property type="match status" value="1"/>
</dbReference>
<dbReference type="PANTHER" id="PTHR12689">
    <property type="entry name" value="A1 CISTRON SPLICING FACTOR AAR2-RELATED"/>
    <property type="match status" value="1"/>
</dbReference>
<feature type="domain" description="AAR2 N-terminal" evidence="3">
    <location>
        <begin position="1"/>
        <end position="127"/>
    </location>
</feature>
<dbReference type="AlphaFoldDB" id="A0A0H5QSI5"/>
<reference evidence="4" key="1">
    <citation type="submission" date="2015-04" db="EMBL/GenBank/DDBJ databases">
        <title>The genome sequence of the plant pathogenic Rhizarian Plasmodiophora brassicae reveals insights in its biotrophic life cycle and the origin of chitin synthesis.</title>
        <authorList>
            <person name="Schwelm A."/>
            <person name="Fogelqvist J."/>
            <person name="Knaust A."/>
            <person name="Julke S."/>
            <person name="Lilja T."/>
            <person name="Dhandapani V."/>
            <person name="Bonilla-Rosso G."/>
            <person name="Karlsson M."/>
            <person name="Shevchenko A."/>
            <person name="Choi S.R."/>
            <person name="Kim H.G."/>
            <person name="Park J.Y."/>
            <person name="Lim Y.P."/>
            <person name="Ludwig-Muller J."/>
            <person name="Dixelius C."/>
        </authorList>
    </citation>
    <scope>NUCLEOTIDE SEQUENCE</scope>
    <source>
        <tissue evidence="4">Potato root galls</tissue>
    </source>
</reference>
<dbReference type="Gene3D" id="1.25.40.550">
    <property type="entry name" value="Aar2, C-terminal domain-like"/>
    <property type="match status" value="1"/>
</dbReference>
<dbReference type="GO" id="GO:0000244">
    <property type="term" value="P:spliceosomal tri-snRNP complex assembly"/>
    <property type="evidence" value="ECO:0007669"/>
    <property type="project" value="TreeGrafter"/>
</dbReference>
<name>A0A0H5QSI5_9EUKA</name>
<dbReference type="InterPro" id="IPR033648">
    <property type="entry name" value="AAR2_C"/>
</dbReference>
<accession>A0A0H5QSI5</accession>
<sequence>LCLDVPAGTQVGIDLNSWKVGDRFQGITGVPPGAHYLYFASSDDDGALVSGLFLYVARDDDVWVGRWSTFTEQILPLTDIEEIDRYRNGVRQHDFDYNLGRYPMDILQSWTALSNHIDSRTIARLAPINSLIVSSTAPGGEESTTDVSRTYFTDLSLPRTVHEPGEVTAVNLDRSSQFEELIAKRFAGNEALVLGELQFAFVAFLLGQSFDAFDQWKTLVRLLCSCERALCAYSQFFADFIDTLRAQVDQAPAEFFTVELTSNNFLHRSLSDLFELGQDTGLKDRLQQFRLAVESKFHCLFSTEPILNDDGRFDPDDEDAPAIVEL</sequence>
<dbReference type="InterPro" id="IPR038516">
    <property type="entry name" value="AAR2_N_sf"/>
</dbReference>
<evidence type="ECO:0000256" key="1">
    <source>
        <dbReference type="ARBA" id="ARBA00006281"/>
    </source>
</evidence>
<dbReference type="CDD" id="cd13777">
    <property type="entry name" value="Aar2_N"/>
    <property type="match status" value="1"/>
</dbReference>
<organism evidence="4">
    <name type="scientific">Spongospora subterranea</name>
    <dbReference type="NCBI Taxonomy" id="70186"/>
    <lineage>
        <taxon>Eukaryota</taxon>
        <taxon>Sar</taxon>
        <taxon>Rhizaria</taxon>
        <taxon>Endomyxa</taxon>
        <taxon>Phytomyxea</taxon>
        <taxon>Plasmodiophorida</taxon>
        <taxon>Plasmodiophoridae</taxon>
        <taxon>Spongospora</taxon>
    </lineage>
</organism>
<dbReference type="CDD" id="cd13778">
    <property type="entry name" value="Aar2_C"/>
    <property type="match status" value="1"/>
</dbReference>
<evidence type="ECO:0008006" key="5">
    <source>
        <dbReference type="Google" id="ProtNLM"/>
    </source>
</evidence>
<dbReference type="EMBL" id="HACM01004104">
    <property type="protein sequence ID" value="CRZ04546.1"/>
    <property type="molecule type" value="Transcribed_RNA"/>
</dbReference>
<dbReference type="Pfam" id="PF20981">
    <property type="entry name" value="AAR2_1st"/>
    <property type="match status" value="1"/>
</dbReference>
<evidence type="ECO:0000259" key="2">
    <source>
        <dbReference type="Pfam" id="PF05282"/>
    </source>
</evidence>
<feature type="domain" description="AAR2 C-terminal" evidence="2">
    <location>
        <begin position="152"/>
        <end position="298"/>
    </location>
</feature>
<evidence type="ECO:0000313" key="4">
    <source>
        <dbReference type="EMBL" id="CRZ04546.1"/>
    </source>
</evidence>
<dbReference type="Gene3D" id="2.60.34.20">
    <property type="match status" value="1"/>
</dbReference>
<feature type="non-terminal residue" evidence="4">
    <location>
        <position position="1"/>
    </location>
</feature>
<comment type="similarity">
    <text evidence="1">Belongs to the AAR2 family.</text>
</comment>